<feature type="domain" description="Carrier" evidence="5">
    <location>
        <begin position="1115"/>
        <end position="1190"/>
    </location>
</feature>
<dbReference type="InterPro" id="IPR013968">
    <property type="entry name" value="PKS_KR"/>
</dbReference>
<evidence type="ECO:0000313" key="8">
    <source>
        <dbReference type="Proteomes" id="UP000608890"/>
    </source>
</evidence>
<keyword evidence="2" id="KW-0596">Phosphopantetheine</keyword>
<proteinExistence type="predicted"/>
<dbReference type="Gene3D" id="3.40.50.720">
    <property type="entry name" value="NAD(P)-binding Rossmann-like Domain"/>
    <property type="match status" value="1"/>
</dbReference>
<feature type="domain" description="Ketosynthase family 3 (KS3)" evidence="6">
    <location>
        <begin position="7"/>
        <end position="430"/>
    </location>
</feature>
<evidence type="ECO:0000256" key="4">
    <source>
        <dbReference type="ARBA" id="ARBA00022679"/>
    </source>
</evidence>
<evidence type="ECO:0000256" key="3">
    <source>
        <dbReference type="ARBA" id="ARBA00022553"/>
    </source>
</evidence>
<dbReference type="InterPro" id="IPR036291">
    <property type="entry name" value="NAD(P)-bd_dom_sf"/>
</dbReference>
<dbReference type="PROSITE" id="PS52004">
    <property type="entry name" value="KS3_2"/>
    <property type="match status" value="1"/>
</dbReference>
<dbReference type="GO" id="GO:0071770">
    <property type="term" value="P:DIM/DIP cell wall layer assembly"/>
    <property type="evidence" value="ECO:0007669"/>
    <property type="project" value="TreeGrafter"/>
</dbReference>
<dbReference type="InterPro" id="IPR020841">
    <property type="entry name" value="PKS_Beta-ketoAc_synthase_dom"/>
</dbReference>
<dbReference type="Pfam" id="PF02801">
    <property type="entry name" value="Ketoacyl-synt_C"/>
    <property type="match status" value="1"/>
</dbReference>
<dbReference type="SMART" id="SM00822">
    <property type="entry name" value="PKS_KR"/>
    <property type="match status" value="1"/>
</dbReference>
<dbReference type="GO" id="GO:0004312">
    <property type="term" value="F:fatty acid synthase activity"/>
    <property type="evidence" value="ECO:0007669"/>
    <property type="project" value="TreeGrafter"/>
</dbReference>
<dbReference type="SMART" id="SM00825">
    <property type="entry name" value="PKS_KS"/>
    <property type="match status" value="1"/>
</dbReference>
<evidence type="ECO:0008006" key="9">
    <source>
        <dbReference type="Google" id="ProtNLM"/>
    </source>
</evidence>
<dbReference type="Pfam" id="PF22621">
    <property type="entry name" value="CurL-like_PKS_C"/>
    <property type="match status" value="1"/>
</dbReference>
<dbReference type="InterPro" id="IPR050091">
    <property type="entry name" value="PKS_NRPS_Biosynth_Enz"/>
</dbReference>
<dbReference type="EMBL" id="BMNB01000012">
    <property type="protein sequence ID" value="GGM42569.1"/>
    <property type="molecule type" value="Genomic_DNA"/>
</dbReference>
<dbReference type="FunFam" id="1.10.1200.10:FF:000016">
    <property type="entry name" value="Non-ribosomal peptide synthase"/>
    <property type="match status" value="1"/>
</dbReference>
<dbReference type="InterPro" id="IPR016039">
    <property type="entry name" value="Thiolase-like"/>
</dbReference>
<name>A0A917WZC3_9ACTN</name>
<dbReference type="Proteomes" id="UP000608890">
    <property type="component" value="Unassembled WGS sequence"/>
</dbReference>
<dbReference type="GO" id="GO:0006633">
    <property type="term" value="P:fatty acid biosynthetic process"/>
    <property type="evidence" value="ECO:0007669"/>
    <property type="project" value="TreeGrafter"/>
</dbReference>
<dbReference type="CDD" id="cd00833">
    <property type="entry name" value="PKS"/>
    <property type="match status" value="1"/>
</dbReference>
<dbReference type="InterPro" id="IPR036736">
    <property type="entry name" value="ACP-like_sf"/>
</dbReference>
<reference evidence="7" key="2">
    <citation type="submission" date="2020-09" db="EMBL/GenBank/DDBJ databases">
        <authorList>
            <person name="Sun Q."/>
            <person name="Zhou Y."/>
        </authorList>
    </citation>
    <scope>NUCLEOTIDE SEQUENCE</scope>
    <source>
        <strain evidence="7">CGMCC 4.7312</strain>
    </source>
</reference>
<dbReference type="PROSITE" id="PS00012">
    <property type="entry name" value="PHOSPHOPANTETHEINE"/>
    <property type="match status" value="1"/>
</dbReference>
<dbReference type="InterPro" id="IPR020806">
    <property type="entry name" value="PKS_PP-bd"/>
</dbReference>
<dbReference type="SUPFAM" id="SSF47336">
    <property type="entry name" value="ACP-like"/>
    <property type="match status" value="1"/>
</dbReference>
<keyword evidence="3" id="KW-0597">Phosphoprotein</keyword>
<dbReference type="GO" id="GO:0005737">
    <property type="term" value="C:cytoplasm"/>
    <property type="evidence" value="ECO:0007669"/>
    <property type="project" value="TreeGrafter"/>
</dbReference>
<dbReference type="GO" id="GO:0031177">
    <property type="term" value="F:phosphopantetheine binding"/>
    <property type="evidence" value="ECO:0007669"/>
    <property type="project" value="InterPro"/>
</dbReference>
<dbReference type="Pfam" id="PF00109">
    <property type="entry name" value="ketoacyl-synt"/>
    <property type="match status" value="1"/>
</dbReference>
<dbReference type="AlphaFoldDB" id="A0A917WZC3"/>
<sequence length="1190" mass="125606">MTEASYDSAVAIIGMSGRFPGAADTDELWRNLSAGLPGLRTITDDELRAAGVDPEAAADPAYVAVGGPLCGIEEFDAGVFGFNPQEAATMEPQHRLFLECAWEALERAGYCPTEAPGQVGVFAGCGFPDYLTRNLDGLNDEPGGHLLLAAGSERDSLTSLVAYKLGLRGPSITVQTFCSTSLVAVHLACQSILTYECDMALAGGAAVGLPQPAGYRYEQGGILSPDGVVRSFDAAATGSVMGNGVGVVALKRMTDALADGDPILAVILGSAVNNDGPDRAGYPAPGVDGQAEVIESAMTVAGVKPETVGYVECHATGTVLGDAVELAAMARAFPAGRAEPCVLGTLKPSIGHLDRASGVTGLIRATQALRHRTLPATPNFVTPNSALAAAGDRFAVLDRQRPWPAGPQPRRAGVSSFGLGGTNAHLVLEEAPPLPAGDPRPGPHLLTFSAADPAALNALTERLRHHLRAAADDDVRSADVELADVAYTLQVSRGQFALRRAILCRDLADAVSALDEPERWLDGEPTRRAPAVRLVNATDQVAAWFERLSVRLGDGPIEVVVPAEPSEEWLLGTLARLWLDGCTVDWAALHEGRGRRVPLPTYPFQRRRHWVEPKARAEQPAYTGWTYLPSWRQRPLPELDLDTRLRAAGPWLVLSADPRGEALVDRLTRAGAEVTTARPGAAFELTDADDFVVGADLGELFGALMVAPRTIVQGWSLGGHDPDRRGYRATLQIADALAGDGYGGPTELVLLTSGAVGVTGGDLCNPDQAAVGALAPTLMSENDALRCRHVDVDDRTDAEVLLAALVQPHEGPVALRCGEPWLRHFDPLPLDERGAPLGPTSTVLITGGLGDVGIALAGHLADRYGCRLVLTGRTELPPQETWQAYLDGGADGRAARHVRNVLDLEARGARVLACSADVADVRQMRAVVDAATERFGGIDVVVHGAGAQDSRYFTLAHQTDETTSEAHFRTKVTGFQVLQEVLAGRCDGPRLTLSSIAAVLGGPALGPYAAANATLDAYARAARRDGQGRWTTVDWDTWAVDPRRAGGTFQMTAEEGIGVFERVLAAADRLGHVVVSTGPLQERVRRWVIGDDGPDRAVAARPAHPRPNLDTAYVEPADELEAAIAGVWAEVLGLAEVGAADNFFELGGHSLVAIQVAARIRDTARAAVPVTAIVEHPTVRQLAAMIRSGS</sequence>
<evidence type="ECO:0000313" key="7">
    <source>
        <dbReference type="EMBL" id="GGM42569.1"/>
    </source>
</evidence>
<dbReference type="InterPro" id="IPR057326">
    <property type="entry name" value="KR_dom"/>
</dbReference>
<dbReference type="SUPFAM" id="SSF51735">
    <property type="entry name" value="NAD(P)-binding Rossmann-fold domains"/>
    <property type="match status" value="2"/>
</dbReference>
<comment type="cofactor">
    <cofactor evidence="1">
        <name>pantetheine 4'-phosphate</name>
        <dbReference type="ChEBI" id="CHEBI:47942"/>
    </cofactor>
</comment>
<protein>
    <recommendedName>
        <fullName evidence="9">SDR family NAD(P)-dependent oxidoreductase</fullName>
    </recommendedName>
</protein>
<dbReference type="RefSeq" id="WP_229705903.1">
    <property type="nucleotide sequence ID" value="NZ_BMNB01000012.1"/>
</dbReference>
<keyword evidence="4" id="KW-0808">Transferase</keyword>
<dbReference type="InterPro" id="IPR014031">
    <property type="entry name" value="Ketoacyl_synth_C"/>
</dbReference>
<keyword evidence="8" id="KW-1185">Reference proteome</keyword>
<dbReference type="CDD" id="cd08953">
    <property type="entry name" value="KR_2_SDR_x"/>
    <property type="match status" value="1"/>
</dbReference>
<dbReference type="InterPro" id="IPR006162">
    <property type="entry name" value="Ppantetheine_attach_site"/>
</dbReference>
<dbReference type="GO" id="GO:0044550">
    <property type="term" value="P:secondary metabolite biosynthetic process"/>
    <property type="evidence" value="ECO:0007669"/>
    <property type="project" value="UniProtKB-ARBA"/>
</dbReference>
<dbReference type="GO" id="GO:0005886">
    <property type="term" value="C:plasma membrane"/>
    <property type="evidence" value="ECO:0007669"/>
    <property type="project" value="TreeGrafter"/>
</dbReference>
<organism evidence="7 8">
    <name type="scientific">Micromonospora sonchi</name>
    <dbReference type="NCBI Taxonomy" id="1763543"/>
    <lineage>
        <taxon>Bacteria</taxon>
        <taxon>Bacillati</taxon>
        <taxon>Actinomycetota</taxon>
        <taxon>Actinomycetes</taxon>
        <taxon>Micromonosporales</taxon>
        <taxon>Micromonosporaceae</taxon>
        <taxon>Micromonospora</taxon>
    </lineage>
</organism>
<dbReference type="InterPro" id="IPR014030">
    <property type="entry name" value="Ketoacyl_synth_N"/>
</dbReference>
<evidence type="ECO:0000259" key="6">
    <source>
        <dbReference type="PROSITE" id="PS52004"/>
    </source>
</evidence>
<dbReference type="Gene3D" id="1.10.1240.100">
    <property type="match status" value="1"/>
</dbReference>
<dbReference type="Gene3D" id="3.40.47.10">
    <property type="match status" value="1"/>
</dbReference>
<dbReference type="SMART" id="SM00823">
    <property type="entry name" value="PKS_PP"/>
    <property type="match status" value="1"/>
</dbReference>
<dbReference type="SUPFAM" id="SSF53901">
    <property type="entry name" value="Thiolase-like"/>
    <property type="match status" value="1"/>
</dbReference>
<evidence type="ECO:0000256" key="2">
    <source>
        <dbReference type="ARBA" id="ARBA00022450"/>
    </source>
</evidence>
<dbReference type="InterPro" id="IPR009081">
    <property type="entry name" value="PP-bd_ACP"/>
</dbReference>
<comment type="caution">
    <text evidence="7">The sequence shown here is derived from an EMBL/GenBank/DDBJ whole genome shotgun (WGS) entry which is preliminary data.</text>
</comment>
<evidence type="ECO:0000256" key="1">
    <source>
        <dbReference type="ARBA" id="ARBA00001957"/>
    </source>
</evidence>
<accession>A0A917WZC3</accession>
<gene>
    <name evidence="7" type="ORF">GCM10011608_29010</name>
</gene>
<dbReference type="PANTHER" id="PTHR43775">
    <property type="entry name" value="FATTY ACID SYNTHASE"/>
    <property type="match status" value="1"/>
</dbReference>
<dbReference type="Pfam" id="PF08659">
    <property type="entry name" value="KR"/>
    <property type="match status" value="1"/>
</dbReference>
<dbReference type="PROSITE" id="PS50075">
    <property type="entry name" value="CARRIER"/>
    <property type="match status" value="1"/>
</dbReference>
<dbReference type="PANTHER" id="PTHR43775:SF37">
    <property type="entry name" value="SI:DKEY-61P9.11"/>
    <property type="match status" value="1"/>
</dbReference>
<dbReference type="Pfam" id="PF00550">
    <property type="entry name" value="PP-binding"/>
    <property type="match status" value="1"/>
</dbReference>
<dbReference type="Gene3D" id="1.10.1200.10">
    <property type="entry name" value="ACP-like"/>
    <property type="match status" value="1"/>
</dbReference>
<evidence type="ECO:0000259" key="5">
    <source>
        <dbReference type="PROSITE" id="PS50075"/>
    </source>
</evidence>
<reference evidence="7" key="1">
    <citation type="journal article" date="2014" name="Int. J. Syst. Evol. Microbiol.">
        <title>Complete genome sequence of Corynebacterium casei LMG S-19264T (=DSM 44701T), isolated from a smear-ripened cheese.</title>
        <authorList>
            <consortium name="US DOE Joint Genome Institute (JGI-PGF)"/>
            <person name="Walter F."/>
            <person name="Albersmeier A."/>
            <person name="Kalinowski J."/>
            <person name="Ruckert C."/>
        </authorList>
    </citation>
    <scope>NUCLEOTIDE SEQUENCE</scope>
    <source>
        <strain evidence="7">CGMCC 4.7312</strain>
    </source>
</reference>